<dbReference type="PRINTS" id="PR01333">
    <property type="entry name" value="2POREKCHANEL"/>
</dbReference>
<evidence type="ECO:0000313" key="12">
    <source>
        <dbReference type="EMBL" id="CDS41227.1"/>
    </source>
</evidence>
<dbReference type="OMA" id="NICCCRC"/>
<reference evidence="12" key="2">
    <citation type="submission" date="2015-11" db="EMBL/GenBank/DDBJ databases">
        <authorList>
            <person name="Zhang Y."/>
            <person name="Guo Z."/>
        </authorList>
    </citation>
    <scope>NUCLEOTIDE SEQUENCE</scope>
</reference>
<keyword evidence="3 8" id="KW-0812">Transmembrane</keyword>
<dbReference type="Proteomes" id="UP000017246">
    <property type="component" value="Unassembled WGS sequence"/>
</dbReference>
<dbReference type="OrthoDB" id="297496at2759"/>
<proteinExistence type="inferred from homology"/>
<evidence type="ECO:0000256" key="7">
    <source>
        <dbReference type="ARBA" id="ARBA00023303"/>
    </source>
</evidence>
<evidence type="ECO:0000256" key="9">
    <source>
        <dbReference type="SAM" id="MobiDB-lite"/>
    </source>
</evidence>
<feature type="transmembrane region" description="Helical" evidence="10">
    <location>
        <begin position="50"/>
        <end position="75"/>
    </location>
</feature>
<dbReference type="InterPro" id="IPR013099">
    <property type="entry name" value="K_chnl_dom"/>
</dbReference>
<dbReference type="eggNOG" id="KOG1418">
    <property type="taxonomic scope" value="Eukaryota"/>
</dbReference>
<keyword evidence="13" id="KW-1185">Reference proteome</keyword>
<evidence type="ECO:0000256" key="10">
    <source>
        <dbReference type="SAM" id="Phobius"/>
    </source>
</evidence>
<gene>
    <name evidence="12" type="ORF">EmuJ_000885600</name>
</gene>
<feature type="region of interest" description="Disordered" evidence="9">
    <location>
        <begin position="442"/>
        <end position="464"/>
    </location>
</feature>
<keyword evidence="7 8" id="KW-0407">Ion channel</keyword>
<feature type="region of interest" description="Disordered" evidence="9">
    <location>
        <begin position="402"/>
        <end position="421"/>
    </location>
</feature>
<dbReference type="Pfam" id="PF07885">
    <property type="entry name" value="Ion_trans_2"/>
    <property type="match status" value="2"/>
</dbReference>
<dbReference type="STRING" id="6211.A0A068YFV3"/>
<comment type="subcellular location">
    <subcellularLocation>
        <location evidence="1">Membrane</location>
        <topology evidence="1">Multi-pass membrane protein</topology>
    </subcellularLocation>
</comment>
<accession>A0A068YFV3</accession>
<feature type="region of interest" description="Disordered" evidence="9">
    <location>
        <begin position="492"/>
        <end position="554"/>
    </location>
</feature>
<keyword evidence="5 8" id="KW-0406">Ion transport</keyword>
<feature type="domain" description="Potassium channel" evidence="11">
    <location>
        <begin position="149"/>
        <end position="206"/>
    </location>
</feature>
<dbReference type="GO" id="GO:0015271">
    <property type="term" value="F:outward rectifier potassium channel activity"/>
    <property type="evidence" value="ECO:0007669"/>
    <property type="project" value="TreeGrafter"/>
</dbReference>
<protein>
    <submittedName>
        <fullName evidence="12">Potassium channel subfamily K 8</fullName>
    </submittedName>
</protein>
<name>A0A068YFV3_ECHMU</name>
<dbReference type="PANTHER" id="PTHR11003:SF334">
    <property type="entry name" value="FI03418P"/>
    <property type="match status" value="1"/>
</dbReference>
<feature type="transmembrane region" description="Helical" evidence="10">
    <location>
        <begin position="293"/>
        <end position="315"/>
    </location>
</feature>
<keyword evidence="4 10" id="KW-1133">Transmembrane helix</keyword>
<dbReference type="Gene3D" id="1.10.287.70">
    <property type="match status" value="1"/>
</dbReference>
<evidence type="ECO:0000256" key="1">
    <source>
        <dbReference type="ARBA" id="ARBA00004141"/>
    </source>
</evidence>
<dbReference type="AlphaFoldDB" id="A0A068YFV3"/>
<organism evidence="12 13">
    <name type="scientific">Echinococcus multilocularis</name>
    <name type="common">Fox tapeworm</name>
    <dbReference type="NCBI Taxonomy" id="6211"/>
    <lineage>
        <taxon>Eukaryota</taxon>
        <taxon>Metazoa</taxon>
        <taxon>Spiralia</taxon>
        <taxon>Lophotrochozoa</taxon>
        <taxon>Platyhelminthes</taxon>
        <taxon>Cestoda</taxon>
        <taxon>Eucestoda</taxon>
        <taxon>Cyclophyllidea</taxon>
        <taxon>Taeniidae</taxon>
        <taxon>Echinococcus</taxon>
    </lineage>
</organism>
<feature type="transmembrane region" description="Helical" evidence="10">
    <location>
        <begin position="327"/>
        <end position="344"/>
    </location>
</feature>
<dbReference type="PANTHER" id="PTHR11003">
    <property type="entry name" value="POTASSIUM CHANNEL, SUBFAMILY K"/>
    <property type="match status" value="1"/>
</dbReference>
<feature type="domain" description="Potassium channel" evidence="11">
    <location>
        <begin position="303"/>
        <end position="375"/>
    </location>
</feature>
<dbReference type="SUPFAM" id="SSF81324">
    <property type="entry name" value="Voltage-gated potassium channels"/>
    <property type="match status" value="2"/>
</dbReference>
<dbReference type="GO" id="GO:0005886">
    <property type="term" value="C:plasma membrane"/>
    <property type="evidence" value="ECO:0007669"/>
    <property type="project" value="TreeGrafter"/>
</dbReference>
<comment type="similarity">
    <text evidence="8">Belongs to the two pore domain potassium channel (TC 1.A.1.8) family.</text>
</comment>
<evidence type="ECO:0000256" key="2">
    <source>
        <dbReference type="ARBA" id="ARBA00022448"/>
    </source>
</evidence>
<dbReference type="GO" id="GO:0022841">
    <property type="term" value="F:potassium ion leak channel activity"/>
    <property type="evidence" value="ECO:0007669"/>
    <property type="project" value="TreeGrafter"/>
</dbReference>
<feature type="transmembrane region" description="Helical" evidence="10">
    <location>
        <begin position="152"/>
        <end position="170"/>
    </location>
</feature>
<feature type="transmembrane region" description="Helical" evidence="10">
    <location>
        <begin position="182"/>
        <end position="199"/>
    </location>
</feature>
<evidence type="ECO:0000313" key="13">
    <source>
        <dbReference type="Proteomes" id="UP000017246"/>
    </source>
</evidence>
<feature type="compositionally biased region" description="Basic and acidic residues" evidence="9">
    <location>
        <begin position="507"/>
        <end position="524"/>
    </location>
</feature>
<dbReference type="GO" id="GO:0030322">
    <property type="term" value="P:stabilization of membrane potential"/>
    <property type="evidence" value="ECO:0007669"/>
    <property type="project" value="TreeGrafter"/>
</dbReference>
<evidence type="ECO:0000256" key="5">
    <source>
        <dbReference type="ARBA" id="ARBA00023065"/>
    </source>
</evidence>
<dbReference type="InterPro" id="IPR003280">
    <property type="entry name" value="2pore_dom_K_chnl"/>
</dbReference>
<keyword evidence="2 8" id="KW-0813">Transport</keyword>
<evidence type="ECO:0000259" key="11">
    <source>
        <dbReference type="Pfam" id="PF07885"/>
    </source>
</evidence>
<evidence type="ECO:0000256" key="8">
    <source>
        <dbReference type="RuleBase" id="RU003857"/>
    </source>
</evidence>
<reference evidence="12" key="1">
    <citation type="journal article" date="2013" name="Nature">
        <title>The genomes of four tapeworm species reveal adaptations to parasitism.</title>
        <authorList>
            <person name="Tsai I.J."/>
            <person name="Zarowiecki M."/>
            <person name="Holroyd N."/>
            <person name="Garciarrubio A."/>
            <person name="Sanchez-Flores A."/>
            <person name="Brooks K.L."/>
            <person name="Tracey A."/>
            <person name="Bobes R.J."/>
            <person name="Fragoso G."/>
            <person name="Sciutto E."/>
            <person name="Aslett M."/>
            <person name="Beasley H."/>
            <person name="Bennett H.M."/>
            <person name="Cai J."/>
            <person name="Camicia F."/>
            <person name="Clark R."/>
            <person name="Cucher M."/>
            <person name="De Silva N."/>
            <person name="Day T.A."/>
            <person name="Deplazes P."/>
            <person name="Estrada K."/>
            <person name="Fernandez C."/>
            <person name="Holland P.W."/>
            <person name="Hou J."/>
            <person name="Hu S."/>
            <person name="Huckvale T."/>
            <person name="Hung S.S."/>
            <person name="Kamenetzky L."/>
            <person name="Keane J.A."/>
            <person name="Kiss F."/>
            <person name="Koziol U."/>
            <person name="Lambert O."/>
            <person name="Liu K."/>
            <person name="Luo X."/>
            <person name="Luo Y."/>
            <person name="Macchiaroli N."/>
            <person name="Nichol S."/>
            <person name="Paps J."/>
            <person name="Parkinson J."/>
            <person name="Pouchkina-Stantcheva N."/>
            <person name="Riddiford N."/>
            <person name="Rosenzvit M."/>
            <person name="Salinas G."/>
            <person name="Wasmuth J.D."/>
            <person name="Zamanian M."/>
            <person name="Zheng Y."/>
            <person name="Cai X."/>
            <person name="Soberon X."/>
            <person name="Olson P.D."/>
            <person name="Laclette J.P."/>
            <person name="Brehm K."/>
            <person name="Berriman M."/>
            <person name="Garciarrubio A."/>
            <person name="Bobes R.J."/>
            <person name="Fragoso G."/>
            <person name="Sanchez-Flores A."/>
            <person name="Estrada K."/>
            <person name="Cevallos M.A."/>
            <person name="Morett E."/>
            <person name="Gonzalez V."/>
            <person name="Portillo T."/>
            <person name="Ochoa-Leyva A."/>
            <person name="Jose M.V."/>
            <person name="Sciutto E."/>
            <person name="Landa A."/>
            <person name="Jimenez L."/>
            <person name="Valdes V."/>
            <person name="Carrero J.C."/>
            <person name="Larralde C."/>
            <person name="Morales-Montor J."/>
            <person name="Limon-Lason J."/>
            <person name="Soberon X."/>
            <person name="Laclette J.P."/>
        </authorList>
    </citation>
    <scope>NUCLEOTIDE SEQUENCE [LARGE SCALE GENOMIC DNA]</scope>
</reference>
<evidence type="ECO:0000256" key="4">
    <source>
        <dbReference type="ARBA" id="ARBA00022989"/>
    </source>
</evidence>
<evidence type="ECO:0000256" key="6">
    <source>
        <dbReference type="ARBA" id="ARBA00023136"/>
    </source>
</evidence>
<evidence type="ECO:0000256" key="3">
    <source>
        <dbReference type="ARBA" id="ARBA00022692"/>
    </source>
</evidence>
<keyword evidence="6 10" id="KW-0472">Membrane</keyword>
<sequence>MLGAANNYDYGFEASLACEVLDADGKPVNKVVEDNYSRDITRCFQKTIKVLTSAVGTLILLCLYLIAGACLFRYLEQGNELEACYSTYALYREKLSTSVLRATGIVNSGLSKDVVAVQLENSLIDFAEALFALDFPPSRNCSNILEPFGSKWNWVNALYFCATVVTTIGYGHVAPTTQWGRLVCVFYCILGIPLLLIYLGSIGQMLAYLFRLTYMNICCCRCFRDTWIRRRNKRHLQLIRLQEDLRRHMELQAKLRGEPIPPPRMTPMVFDDDSDEDDEVREIYRKFQDTEDAGIPITIVMLVILGYVTVGALLFHICETDWTPIDGAYFAVITISTIGFGDLVPGNGRFDKPETITELLVGALYCVVGLALLSMCFELMKEEFVDKVQWIGQSLRIVSREGDDKTGEIDEETSGARNFRDDAKDASHHTISTFANSEMPDAMEATTSSLKNCRDSRRHSGNLLRPASSQLKIPVCVLRSRFGHCSLRSRPLKQHHQLSRPTSINCAKKDEKTASGADDYKDLEMDTGGEDNDAFGGDMTAEEDEGENEVLTRD</sequence>
<dbReference type="EMBL" id="LN902841">
    <property type="protein sequence ID" value="CDS41227.1"/>
    <property type="molecule type" value="Genomic_DNA"/>
</dbReference>
<feature type="transmembrane region" description="Helical" evidence="10">
    <location>
        <begin position="356"/>
        <end position="375"/>
    </location>
</feature>